<reference evidence="1" key="1">
    <citation type="journal article" date="2023" name="Nat. Commun.">
        <title>Diploid and tetraploid genomes of Acorus and the evolution of monocots.</title>
        <authorList>
            <person name="Ma L."/>
            <person name="Liu K.W."/>
            <person name="Li Z."/>
            <person name="Hsiao Y.Y."/>
            <person name="Qi Y."/>
            <person name="Fu T."/>
            <person name="Tang G.D."/>
            <person name="Zhang D."/>
            <person name="Sun W.H."/>
            <person name="Liu D.K."/>
            <person name="Li Y."/>
            <person name="Chen G.Z."/>
            <person name="Liu X.D."/>
            <person name="Liao X.Y."/>
            <person name="Jiang Y.T."/>
            <person name="Yu X."/>
            <person name="Hao Y."/>
            <person name="Huang J."/>
            <person name="Zhao X.W."/>
            <person name="Ke S."/>
            <person name="Chen Y.Y."/>
            <person name="Wu W.L."/>
            <person name="Hsu J.L."/>
            <person name="Lin Y.F."/>
            <person name="Huang M.D."/>
            <person name="Li C.Y."/>
            <person name="Huang L."/>
            <person name="Wang Z.W."/>
            <person name="Zhao X."/>
            <person name="Zhong W.Y."/>
            <person name="Peng D.H."/>
            <person name="Ahmad S."/>
            <person name="Lan S."/>
            <person name="Zhang J.S."/>
            <person name="Tsai W.C."/>
            <person name="Van de Peer Y."/>
            <person name="Liu Z.J."/>
        </authorList>
    </citation>
    <scope>NUCLEOTIDE SEQUENCE</scope>
    <source>
        <strain evidence="1">SCP</strain>
    </source>
</reference>
<dbReference type="InterPro" id="IPR004158">
    <property type="entry name" value="DUF247_pln"/>
</dbReference>
<comment type="caution">
    <text evidence="1">The sequence shown here is derived from an EMBL/GenBank/DDBJ whole genome shotgun (WGS) entry which is preliminary data.</text>
</comment>
<dbReference type="Proteomes" id="UP001179952">
    <property type="component" value="Unassembled WGS sequence"/>
</dbReference>
<dbReference type="Pfam" id="PF03140">
    <property type="entry name" value="DUF247"/>
    <property type="match status" value="2"/>
</dbReference>
<evidence type="ECO:0000313" key="1">
    <source>
        <dbReference type="EMBL" id="KAK1280503.1"/>
    </source>
</evidence>
<evidence type="ECO:0000313" key="2">
    <source>
        <dbReference type="Proteomes" id="UP001179952"/>
    </source>
</evidence>
<proteinExistence type="predicted"/>
<reference evidence="1" key="2">
    <citation type="submission" date="2023-06" db="EMBL/GenBank/DDBJ databases">
        <authorList>
            <person name="Ma L."/>
            <person name="Liu K.-W."/>
            <person name="Li Z."/>
            <person name="Hsiao Y.-Y."/>
            <person name="Qi Y."/>
            <person name="Fu T."/>
            <person name="Tang G."/>
            <person name="Zhang D."/>
            <person name="Sun W.-H."/>
            <person name="Liu D.-K."/>
            <person name="Li Y."/>
            <person name="Chen G.-Z."/>
            <person name="Liu X.-D."/>
            <person name="Liao X.-Y."/>
            <person name="Jiang Y.-T."/>
            <person name="Yu X."/>
            <person name="Hao Y."/>
            <person name="Huang J."/>
            <person name="Zhao X.-W."/>
            <person name="Ke S."/>
            <person name="Chen Y.-Y."/>
            <person name="Wu W.-L."/>
            <person name="Hsu J.-L."/>
            <person name="Lin Y.-F."/>
            <person name="Huang M.-D."/>
            <person name="Li C.-Y."/>
            <person name="Huang L."/>
            <person name="Wang Z.-W."/>
            <person name="Zhao X."/>
            <person name="Zhong W.-Y."/>
            <person name="Peng D.-H."/>
            <person name="Ahmad S."/>
            <person name="Lan S."/>
            <person name="Zhang J.-S."/>
            <person name="Tsai W.-C."/>
            <person name="Van De Peer Y."/>
            <person name="Liu Z.-J."/>
        </authorList>
    </citation>
    <scope>NUCLEOTIDE SEQUENCE</scope>
    <source>
        <strain evidence="1">SCP</strain>
        <tissue evidence="1">Leaves</tissue>
    </source>
</reference>
<dbReference type="PANTHER" id="PTHR31170">
    <property type="entry name" value="BNAC04G53230D PROTEIN"/>
    <property type="match status" value="1"/>
</dbReference>
<name>A0AAV9BW33_ACOGR</name>
<keyword evidence="2" id="KW-1185">Reference proteome</keyword>
<dbReference type="EMBL" id="JAUJYN010000001">
    <property type="protein sequence ID" value="KAK1280503.1"/>
    <property type="molecule type" value="Genomic_DNA"/>
</dbReference>
<dbReference type="AlphaFoldDB" id="A0AAV9BW33"/>
<dbReference type="PANTHER" id="PTHR31170:SF25">
    <property type="entry name" value="BNAA09G04570D PROTEIN"/>
    <property type="match status" value="1"/>
</dbReference>
<accession>A0AAV9BW33</accession>
<protein>
    <submittedName>
        <fullName evidence="1">UPF0481 protein</fullName>
    </submittedName>
</protein>
<sequence>MDPQQASQTVIPPTRSEFKGKDITIKMGKSMTKKMKEAASSNDWRSETCSIFKVPVGLRLINFETYDPKEIRNGPYDPKYVSIGPYHHGIEGLQPMEEFKWRAFDILTSEPNTSSIEECIKKMEKLEKRARSCYSEEIKMCHEDFVQMMLVDVCFVLMVLTDRLKELETKKGNNNYGQGGVRNTEVLSKNVLTDLLMLENQIPFFILREFFQLLSLDLYYWDSIEEAALDSLRSAYPGYNVTELEGFGVKFKTKEAKSFMNLAFRDGVMEIPSLILYPYTKTIFHNIIAFEQCFTTEVQPQAMAHISHYVMLMDFLIGNTSDIVTLQENEIITNWLGSQDEVVRVFNHLRRGVIDFSHDYFSDIYSEVNMYRRRKCPKWWAKFKLDYCNSPWSCIETRGSIESAAEGGRGVSSEGLPEGHRR</sequence>
<organism evidence="1 2">
    <name type="scientific">Acorus gramineus</name>
    <name type="common">Dwarf sweet flag</name>
    <dbReference type="NCBI Taxonomy" id="55184"/>
    <lineage>
        <taxon>Eukaryota</taxon>
        <taxon>Viridiplantae</taxon>
        <taxon>Streptophyta</taxon>
        <taxon>Embryophyta</taxon>
        <taxon>Tracheophyta</taxon>
        <taxon>Spermatophyta</taxon>
        <taxon>Magnoliopsida</taxon>
        <taxon>Liliopsida</taxon>
        <taxon>Acoraceae</taxon>
        <taxon>Acorus</taxon>
    </lineage>
</organism>
<gene>
    <name evidence="1" type="ORF">QJS04_geneDACA019873</name>
</gene>